<reference evidence="1" key="1">
    <citation type="submission" date="2022-06" db="EMBL/GenBank/DDBJ databases">
        <authorList>
            <consortium name="SYNGENTA / RWTH Aachen University"/>
        </authorList>
    </citation>
    <scope>NUCLEOTIDE SEQUENCE</scope>
</reference>
<proteinExistence type="predicted"/>
<accession>A0AAV0BI51</accession>
<dbReference type="Proteomes" id="UP001153365">
    <property type="component" value="Unassembled WGS sequence"/>
</dbReference>
<dbReference type="AlphaFoldDB" id="A0AAV0BI51"/>
<gene>
    <name evidence="1" type="ORF">PPACK8108_LOCUS20863</name>
</gene>
<organism evidence="1 2">
    <name type="scientific">Phakopsora pachyrhizi</name>
    <name type="common">Asian soybean rust disease fungus</name>
    <dbReference type="NCBI Taxonomy" id="170000"/>
    <lineage>
        <taxon>Eukaryota</taxon>
        <taxon>Fungi</taxon>
        <taxon>Dikarya</taxon>
        <taxon>Basidiomycota</taxon>
        <taxon>Pucciniomycotina</taxon>
        <taxon>Pucciniomycetes</taxon>
        <taxon>Pucciniales</taxon>
        <taxon>Phakopsoraceae</taxon>
        <taxon>Phakopsora</taxon>
    </lineage>
</organism>
<dbReference type="EMBL" id="CALTRL010005778">
    <property type="protein sequence ID" value="CAH7686241.1"/>
    <property type="molecule type" value="Genomic_DNA"/>
</dbReference>
<comment type="caution">
    <text evidence="1">The sequence shown here is derived from an EMBL/GenBank/DDBJ whole genome shotgun (WGS) entry which is preliminary data.</text>
</comment>
<evidence type="ECO:0000313" key="1">
    <source>
        <dbReference type="EMBL" id="CAH7686241.1"/>
    </source>
</evidence>
<keyword evidence="2" id="KW-1185">Reference proteome</keyword>
<protein>
    <submittedName>
        <fullName evidence="1">Uncharacterized protein</fullName>
    </submittedName>
</protein>
<evidence type="ECO:0000313" key="2">
    <source>
        <dbReference type="Proteomes" id="UP001153365"/>
    </source>
</evidence>
<name>A0AAV0BI51_PHAPC</name>
<sequence length="67" mass="7395">MTDNEQVLEGGDDADRLAEWGRLDWAGLAEEWAAGYKLGRDWAGLDCWSGQAGLGWGIEQSIKQLID</sequence>